<keyword evidence="3" id="KW-0540">Nuclease</keyword>
<accession>A0A1H0SSF3</accession>
<dbReference type="InterPro" id="IPR027417">
    <property type="entry name" value="P-loop_NTPase"/>
</dbReference>
<organism evidence="3 4">
    <name type="scientific">Paracidovorax cattleyae</name>
    <dbReference type="NCBI Taxonomy" id="80868"/>
    <lineage>
        <taxon>Bacteria</taxon>
        <taxon>Pseudomonadati</taxon>
        <taxon>Pseudomonadota</taxon>
        <taxon>Betaproteobacteria</taxon>
        <taxon>Burkholderiales</taxon>
        <taxon>Comamonadaceae</taxon>
        <taxon>Paracidovorax</taxon>
    </lineage>
</organism>
<dbReference type="Proteomes" id="UP000199317">
    <property type="component" value="Unassembled WGS sequence"/>
</dbReference>
<dbReference type="InterPro" id="IPR038729">
    <property type="entry name" value="Rad50/SbcC_AAA"/>
</dbReference>
<keyword evidence="1" id="KW-0175">Coiled coil</keyword>
<reference evidence="4" key="1">
    <citation type="submission" date="2016-10" db="EMBL/GenBank/DDBJ databases">
        <authorList>
            <person name="Varghese N."/>
            <person name="Submissions S."/>
        </authorList>
    </citation>
    <scope>NUCLEOTIDE SEQUENCE [LARGE SCALE GENOMIC DNA]</scope>
    <source>
        <strain evidence="4">DSM 17101</strain>
    </source>
</reference>
<dbReference type="RefSeq" id="WP_092834768.1">
    <property type="nucleotide sequence ID" value="NZ_FNJL01000013.1"/>
</dbReference>
<dbReference type="OrthoDB" id="9795626at2"/>
<name>A0A1H0SSF3_9BURK</name>
<dbReference type="SUPFAM" id="SSF57997">
    <property type="entry name" value="Tropomyosin"/>
    <property type="match status" value="1"/>
</dbReference>
<evidence type="ECO:0000313" key="3">
    <source>
        <dbReference type="EMBL" id="SDP44535.1"/>
    </source>
</evidence>
<dbReference type="GO" id="GO:0004527">
    <property type="term" value="F:exonuclease activity"/>
    <property type="evidence" value="ECO:0007669"/>
    <property type="project" value="UniProtKB-KW"/>
</dbReference>
<keyword evidence="3" id="KW-0269">Exonuclease</keyword>
<dbReference type="Pfam" id="PF13558">
    <property type="entry name" value="SbcC_Walker_B"/>
    <property type="match status" value="1"/>
</dbReference>
<evidence type="ECO:0000313" key="4">
    <source>
        <dbReference type="Proteomes" id="UP000199317"/>
    </source>
</evidence>
<dbReference type="GO" id="GO:0016887">
    <property type="term" value="F:ATP hydrolysis activity"/>
    <property type="evidence" value="ECO:0007669"/>
    <property type="project" value="InterPro"/>
</dbReference>
<sequence>MRILSLRLKNLNSLKGEWRIDFTQVPFSDGGLFAITGPTGAGKTTLLDAICLALYHQTPRIGGVSQGGNELMTRHTAECLAEVEFAVPGGRYRAFWSQRRARDRPDGALQPAQVELAEILAADGTARPVTTKVQEKLKHVETLTGLDFGRFTKSMLLAQGGFAAFLEAPAGKRAELLEELTGTDIYGRISQRVHERARDARTALEAARARAGGVDLLDAPDRDALEQEAAGLEAQLRSLRARRAEAGKEREWFSALERAQQRSAAAQADAIAADGAWAARDADVQRLRRAEPAMRLSPVHAAWQSAQQAEAACALRLRESTARLAEAATAHALALDRAAVVSRHLAVLRLGERQAGREALAALEAGGIDDPRHAALADRLGDWRSRFQARARLQEEIGRTQAQRQEMADRCAGQEPLLQAAGEAARHADAVQADAQAATEQARGAYVERLAGRDEAYWREEPLRLARQGHLWAQARECRERIATQRLEQARRWAEQSERQGRAVALEASLQQLAMRHADGQQRVRDQERLLAQERRIQSLEAHRQQLRPGESCPLCGATEHPALAAYEALDVSATESALESARRALDAIADERRQSEATLAALHAQQARAHEDAAASERAVAELEGRWQTLCAALEWPADRTDSALLEDAQRRHAQTVGDVQAHGAELARARERGESAQRALQQAERDAGAAQQARALAERDLQAQRQQLQSLVEALDRVAADLKGMESELAQELADHGYDLPAQPGRWLQDRTRELEAWQADCARRQTLLAQLPLQQQRAKDAEAVAQQWAQRRDALADTSQRHALQEKDFLGVSEEALAPNRLEELLQQAAQAVQTHAAALATLGGTRDAQQQAHAVAAEEVARRAAAWETALAESPFTDVEDFLAARLEPAERQALQDGVESARQSLTAAQALHREAAQALDALLSTPLSDRPLPEVETELADLEAQGTQAAQRQGEIAGRLREDARRREGLQALLAEIAALEADADAWQHLNGLIGSADGAKYRKFAQGLTLDHLVHLANLRLQRLHGRYQLARRAGGELEMEVVDTWQADVVRDTRTLSGGESFLVSLALALALSDLVSHKTRIDSLFLDEGFGTLDPDTLEIALDALDSLQSGGKAIGIISHVEAVKDRIPVQIRVRKGVGLGYSALERRFAVTPGSHSGSGS</sequence>
<evidence type="ECO:0000256" key="1">
    <source>
        <dbReference type="SAM" id="Coils"/>
    </source>
</evidence>
<dbReference type="Gene3D" id="3.40.50.300">
    <property type="entry name" value="P-loop containing nucleotide triphosphate hydrolases"/>
    <property type="match status" value="2"/>
</dbReference>
<gene>
    <name evidence="3" type="ORF">SAMN04489708_11340</name>
</gene>
<evidence type="ECO:0000259" key="2">
    <source>
        <dbReference type="Pfam" id="PF13476"/>
    </source>
</evidence>
<dbReference type="PANTHER" id="PTHR32114">
    <property type="entry name" value="ABC TRANSPORTER ABCH.3"/>
    <property type="match status" value="1"/>
</dbReference>
<dbReference type="AlphaFoldDB" id="A0A1H0SSF3"/>
<dbReference type="PANTHER" id="PTHR32114:SF2">
    <property type="entry name" value="ABC TRANSPORTER ABCH.3"/>
    <property type="match status" value="1"/>
</dbReference>
<dbReference type="GO" id="GO:0006302">
    <property type="term" value="P:double-strand break repair"/>
    <property type="evidence" value="ECO:0007669"/>
    <property type="project" value="InterPro"/>
</dbReference>
<dbReference type="SUPFAM" id="SSF52540">
    <property type="entry name" value="P-loop containing nucleoside triphosphate hydrolases"/>
    <property type="match status" value="1"/>
</dbReference>
<proteinExistence type="predicted"/>
<keyword evidence="3" id="KW-0378">Hydrolase</keyword>
<feature type="coiled-coil region" evidence="1">
    <location>
        <begin position="572"/>
        <end position="599"/>
    </location>
</feature>
<feature type="coiled-coil region" evidence="1">
    <location>
        <begin position="668"/>
        <end position="737"/>
    </location>
</feature>
<protein>
    <submittedName>
        <fullName evidence="3">Exonuclease SbcC</fullName>
    </submittedName>
</protein>
<feature type="coiled-coil region" evidence="1">
    <location>
        <begin position="222"/>
        <end position="249"/>
    </location>
</feature>
<feature type="domain" description="Rad50/SbcC-type AAA" evidence="2">
    <location>
        <begin position="5"/>
        <end position="185"/>
    </location>
</feature>
<dbReference type="Pfam" id="PF13476">
    <property type="entry name" value="AAA_23"/>
    <property type="match status" value="1"/>
</dbReference>
<dbReference type="EMBL" id="FNJL01000013">
    <property type="protein sequence ID" value="SDP44535.1"/>
    <property type="molecule type" value="Genomic_DNA"/>
</dbReference>
<keyword evidence="4" id="KW-1185">Reference proteome</keyword>